<dbReference type="PROSITE" id="PS00615">
    <property type="entry name" value="C_TYPE_LECTIN_1"/>
    <property type="match status" value="1"/>
</dbReference>
<dbReference type="PANTHER" id="PTHR22803">
    <property type="entry name" value="MANNOSE, PHOSPHOLIPASE, LECTIN RECEPTOR RELATED"/>
    <property type="match status" value="1"/>
</dbReference>
<dbReference type="Pfam" id="PF00059">
    <property type="entry name" value="Lectin_C"/>
    <property type="match status" value="2"/>
</dbReference>
<feature type="domain" description="C-type lectin" evidence="2">
    <location>
        <begin position="18"/>
        <end position="97"/>
    </location>
</feature>
<protein>
    <submittedName>
        <fullName evidence="4">C-type lectin domain-containing protein</fullName>
    </submittedName>
</protein>
<dbReference type="PROSITE" id="PS50041">
    <property type="entry name" value="C_TYPE_LECTIN_2"/>
    <property type="match status" value="2"/>
</dbReference>
<dbReference type="Proteomes" id="UP000887540">
    <property type="component" value="Unplaced"/>
</dbReference>
<dbReference type="SUPFAM" id="SSF56436">
    <property type="entry name" value="C-type lectin-like"/>
    <property type="match status" value="2"/>
</dbReference>
<evidence type="ECO:0000313" key="4">
    <source>
        <dbReference type="WBParaSite" id="ACRNAN_scaffold731.g17726.t1"/>
    </source>
</evidence>
<feature type="domain" description="C-type lectin" evidence="2">
    <location>
        <begin position="117"/>
        <end position="232"/>
    </location>
</feature>
<evidence type="ECO:0000256" key="1">
    <source>
        <dbReference type="ARBA" id="ARBA00023157"/>
    </source>
</evidence>
<keyword evidence="1" id="KW-1015">Disulfide bond</keyword>
<dbReference type="InterPro" id="IPR050111">
    <property type="entry name" value="C-type_lectin/snaclec_domain"/>
</dbReference>
<dbReference type="InterPro" id="IPR016187">
    <property type="entry name" value="CTDL_fold"/>
</dbReference>
<dbReference type="Gene3D" id="3.10.100.10">
    <property type="entry name" value="Mannose-Binding Protein A, subunit A"/>
    <property type="match status" value="2"/>
</dbReference>
<sequence>MEFVTNHLTTQALDVFLNTFIAGYADAEFHGADYWIGATTNYLGGGNWSWSDYNPFGYSNFVNEQSVNTFGYCASQNLPDGKWKNSSCTLQKPYICEYLPTKFCAPACPNGFTYYAAGEKCYKLLKPVNFTDGINQCKTLYDGNLASIHSKDETQFLTSVFSIDPNVIAFIDNNTTAYKRYVWIGLQDPTHTLNYTWIDGTSVDYTNWAYNEPDDANGIQHCGALQGVTISCLHHSFDNISVS</sequence>
<dbReference type="CDD" id="cd00037">
    <property type="entry name" value="CLECT"/>
    <property type="match status" value="1"/>
</dbReference>
<accession>A0A914ECQ9</accession>
<dbReference type="SMART" id="SM00034">
    <property type="entry name" value="CLECT"/>
    <property type="match status" value="1"/>
</dbReference>
<dbReference type="InterPro" id="IPR018378">
    <property type="entry name" value="C-type_lectin_CS"/>
</dbReference>
<evidence type="ECO:0000313" key="3">
    <source>
        <dbReference type="Proteomes" id="UP000887540"/>
    </source>
</evidence>
<dbReference type="WBParaSite" id="ACRNAN_scaffold731.g17726.t1">
    <property type="protein sequence ID" value="ACRNAN_scaffold731.g17726.t1"/>
    <property type="gene ID" value="ACRNAN_scaffold731.g17726"/>
</dbReference>
<dbReference type="AlphaFoldDB" id="A0A914ECQ9"/>
<proteinExistence type="predicted"/>
<organism evidence="3 4">
    <name type="scientific">Acrobeloides nanus</name>
    <dbReference type="NCBI Taxonomy" id="290746"/>
    <lineage>
        <taxon>Eukaryota</taxon>
        <taxon>Metazoa</taxon>
        <taxon>Ecdysozoa</taxon>
        <taxon>Nematoda</taxon>
        <taxon>Chromadorea</taxon>
        <taxon>Rhabditida</taxon>
        <taxon>Tylenchina</taxon>
        <taxon>Cephalobomorpha</taxon>
        <taxon>Cephaloboidea</taxon>
        <taxon>Cephalobidae</taxon>
        <taxon>Acrobeloides</taxon>
    </lineage>
</organism>
<name>A0A914ECQ9_9BILA</name>
<reference evidence="4" key="1">
    <citation type="submission" date="2022-11" db="UniProtKB">
        <authorList>
            <consortium name="WormBaseParasite"/>
        </authorList>
    </citation>
    <scope>IDENTIFICATION</scope>
</reference>
<dbReference type="InterPro" id="IPR001304">
    <property type="entry name" value="C-type_lectin-like"/>
</dbReference>
<dbReference type="InterPro" id="IPR016186">
    <property type="entry name" value="C-type_lectin-like/link_sf"/>
</dbReference>
<keyword evidence="3" id="KW-1185">Reference proteome</keyword>
<evidence type="ECO:0000259" key="2">
    <source>
        <dbReference type="PROSITE" id="PS50041"/>
    </source>
</evidence>